<gene>
    <name evidence="2" type="ORF">EV644_12534</name>
</gene>
<dbReference type="RefSeq" id="WP_241999311.1">
    <property type="nucleotide sequence ID" value="NZ_SLWM01000025.1"/>
</dbReference>
<organism evidence="2 3">
    <name type="scientific">Kribbella orskensis</name>
    <dbReference type="NCBI Taxonomy" id="2512216"/>
    <lineage>
        <taxon>Bacteria</taxon>
        <taxon>Bacillati</taxon>
        <taxon>Actinomycetota</taxon>
        <taxon>Actinomycetes</taxon>
        <taxon>Propionibacteriales</taxon>
        <taxon>Kribbellaceae</taxon>
        <taxon>Kribbella</taxon>
    </lineage>
</organism>
<sequence>MTASDKLTKVGPLTDLTNLANLANSPALTDAPDLTGLTGLADPVADGMTPAYDGLESALDLAVRSAEVAAAAAGVQVRELKALDELDAVYRLYDGIWRPDPKNPPVTTELLRALTKAGNYVAGAYDGDELVGACVGFFAPPSEGALHSHVAGVSGQARGRSVGFALKIHQRAWAMLRGVAVVAWTFDPLVRRNAYFNIVKLAARPTEYLTNFYGDMRDGINSGGDTDRLLVRWELDTPAVASASAGEPVAADAGLELARGAVVALSSSPDGRPVPGSLAGETLLVAIPPDIEGMRGTDPEGAQAWRTAVRELLGTLIAEGARVTGFDRTGWYLLTRNHDTAKGTTR</sequence>
<dbReference type="PROSITE" id="PS51186">
    <property type="entry name" value="GNAT"/>
    <property type="match status" value="1"/>
</dbReference>
<dbReference type="SUPFAM" id="SSF55729">
    <property type="entry name" value="Acyl-CoA N-acyltransferases (Nat)"/>
    <property type="match status" value="1"/>
</dbReference>
<comment type="caution">
    <text evidence="2">The sequence shown here is derived from an EMBL/GenBank/DDBJ whole genome shotgun (WGS) entry which is preliminary data.</text>
</comment>
<dbReference type="EMBL" id="SLWM01000025">
    <property type="protein sequence ID" value="TCO12622.1"/>
    <property type="molecule type" value="Genomic_DNA"/>
</dbReference>
<dbReference type="Proteomes" id="UP000295818">
    <property type="component" value="Unassembled WGS sequence"/>
</dbReference>
<dbReference type="PANTHER" id="PTHR41700">
    <property type="entry name" value="GCN5-RELATED N-ACETYLTRANSFERASE"/>
    <property type="match status" value="1"/>
</dbReference>
<dbReference type="PANTHER" id="PTHR41700:SF1">
    <property type="entry name" value="N-ACETYLTRANSFERASE DOMAIN-CONTAINING PROTEIN"/>
    <property type="match status" value="1"/>
</dbReference>
<keyword evidence="3" id="KW-1185">Reference proteome</keyword>
<evidence type="ECO:0000313" key="2">
    <source>
        <dbReference type="EMBL" id="TCO12622.1"/>
    </source>
</evidence>
<evidence type="ECO:0000313" key="3">
    <source>
        <dbReference type="Proteomes" id="UP000295818"/>
    </source>
</evidence>
<dbReference type="InterPro" id="IPR038764">
    <property type="entry name" value="GNAT_N_AcTrfase_prd"/>
</dbReference>
<accession>A0ABY2BBL7</accession>
<dbReference type="Gene3D" id="3.40.630.30">
    <property type="match status" value="1"/>
</dbReference>
<dbReference type="InterPro" id="IPR000182">
    <property type="entry name" value="GNAT_dom"/>
</dbReference>
<evidence type="ECO:0000259" key="1">
    <source>
        <dbReference type="PROSITE" id="PS51186"/>
    </source>
</evidence>
<reference evidence="2 3" key="1">
    <citation type="journal article" date="2015" name="Stand. Genomic Sci.">
        <title>Genomic Encyclopedia of Bacterial and Archaeal Type Strains, Phase III: the genomes of soil and plant-associated and newly described type strains.</title>
        <authorList>
            <person name="Whitman W.B."/>
            <person name="Woyke T."/>
            <person name="Klenk H.P."/>
            <person name="Zhou Y."/>
            <person name="Lilburn T.G."/>
            <person name="Beck B.J."/>
            <person name="De Vos P."/>
            <person name="Vandamme P."/>
            <person name="Eisen J.A."/>
            <person name="Garrity G."/>
            <person name="Hugenholtz P."/>
            <person name="Kyrpides N.C."/>
        </authorList>
    </citation>
    <scope>NUCLEOTIDE SEQUENCE [LARGE SCALE GENOMIC DNA]</scope>
    <source>
        <strain evidence="2 3">VKM Ac-2538</strain>
    </source>
</reference>
<dbReference type="InterPro" id="IPR016181">
    <property type="entry name" value="Acyl_CoA_acyltransferase"/>
</dbReference>
<protein>
    <submittedName>
        <fullName evidence="2">GNAT superfamily acetyltransferase</fullName>
    </submittedName>
</protein>
<feature type="domain" description="N-acetyltransferase" evidence="1">
    <location>
        <begin position="75"/>
        <end position="236"/>
    </location>
</feature>
<proteinExistence type="predicted"/>
<name>A0ABY2BBL7_9ACTN</name>